<dbReference type="EMBL" id="JAKRVY010000006">
    <property type="protein sequence ID" value="MCL9814257.1"/>
    <property type="molecule type" value="Genomic_DNA"/>
</dbReference>
<dbReference type="Pfam" id="PF24440">
    <property type="entry name" value="DUF7559"/>
    <property type="match status" value="1"/>
</dbReference>
<comment type="caution">
    <text evidence="1">The sequence shown here is derived from an EMBL/GenBank/DDBJ whole genome shotgun (WGS) entry which is preliminary data.</text>
</comment>
<evidence type="ECO:0008006" key="3">
    <source>
        <dbReference type="Google" id="ProtNLM"/>
    </source>
</evidence>
<reference evidence="1 2" key="1">
    <citation type="journal article" date="2022" name="Syst. Appl. Microbiol.">
        <title>Natronocalculus amylovorans gen. nov., sp. nov., and Natranaeroarchaeum aerophilus sp. nov., dominant culturable amylolytic natronoarchaea from hypersaline soda lakes in southwestern Siberia.</title>
        <authorList>
            <person name="Sorokin D.Y."/>
            <person name="Elcheninov A.G."/>
            <person name="Khizhniak T.V."/>
            <person name="Koenen M."/>
            <person name="Bale N.J."/>
            <person name="Damste J.S.S."/>
            <person name="Kublanov I.V."/>
        </authorList>
    </citation>
    <scope>NUCLEOTIDE SEQUENCE [LARGE SCALE GENOMIC DNA]</scope>
    <source>
        <strain evidence="1 2">AArc-St1-1</strain>
    </source>
</reference>
<protein>
    <recommendedName>
        <fullName evidence="3">Small CPxCG-related zinc finger protein</fullName>
    </recommendedName>
</protein>
<dbReference type="Proteomes" id="UP001202674">
    <property type="component" value="Unassembled WGS sequence"/>
</dbReference>
<keyword evidence="2" id="KW-1185">Reference proteome</keyword>
<name>A0AAE3K5E8_9EURY</name>
<dbReference type="InterPro" id="IPR055981">
    <property type="entry name" value="DUF7559"/>
</dbReference>
<dbReference type="GeneID" id="70685493"/>
<evidence type="ECO:0000313" key="2">
    <source>
        <dbReference type="Proteomes" id="UP001202674"/>
    </source>
</evidence>
<dbReference type="RefSeq" id="WP_238477372.1">
    <property type="nucleotide sequence ID" value="NZ_JAKRVY010000006.1"/>
</dbReference>
<gene>
    <name evidence="1" type="ORF">AArcSt11_11395</name>
</gene>
<organism evidence="1 2">
    <name type="scientific">Natranaeroarchaeum aerophilus</name>
    <dbReference type="NCBI Taxonomy" id="2917711"/>
    <lineage>
        <taxon>Archaea</taxon>
        <taxon>Methanobacteriati</taxon>
        <taxon>Methanobacteriota</taxon>
        <taxon>Stenosarchaea group</taxon>
        <taxon>Halobacteria</taxon>
        <taxon>Halobacteriales</taxon>
        <taxon>Natronoarchaeaceae</taxon>
        <taxon>Natranaeroarchaeum</taxon>
    </lineage>
</organism>
<dbReference type="AlphaFoldDB" id="A0AAE3K5E8"/>
<proteinExistence type="predicted"/>
<evidence type="ECO:0000313" key="1">
    <source>
        <dbReference type="EMBL" id="MCL9814257.1"/>
    </source>
</evidence>
<sequence>MPPTLEVECTSDECEIDMLELHYTYDMPDDVGVDDFVCPYCQRSSVLEEIVV</sequence>
<accession>A0AAE3K5E8</accession>